<reference evidence="1 2" key="1">
    <citation type="journal article" date="2019" name="Genome Biol. Evol.">
        <title>Insights into the evolution of the New World diploid cottons (Gossypium, subgenus Houzingenia) based on genome sequencing.</title>
        <authorList>
            <person name="Grover C.E."/>
            <person name="Arick M.A. 2nd"/>
            <person name="Thrash A."/>
            <person name="Conover J.L."/>
            <person name="Sanders W.S."/>
            <person name="Peterson D.G."/>
            <person name="Frelichowski J.E."/>
            <person name="Scheffler J.A."/>
            <person name="Scheffler B.E."/>
            <person name="Wendel J.F."/>
        </authorList>
    </citation>
    <scope>NUCLEOTIDE SEQUENCE [LARGE SCALE GENOMIC DNA]</scope>
    <source>
        <strain evidence="1">4</strain>
        <tissue evidence="1">Leaf</tissue>
    </source>
</reference>
<accession>A0A7J9B4F6</accession>
<organism evidence="1 2">
    <name type="scientific">Gossypium laxum</name>
    <dbReference type="NCBI Taxonomy" id="34288"/>
    <lineage>
        <taxon>Eukaryota</taxon>
        <taxon>Viridiplantae</taxon>
        <taxon>Streptophyta</taxon>
        <taxon>Embryophyta</taxon>
        <taxon>Tracheophyta</taxon>
        <taxon>Spermatophyta</taxon>
        <taxon>Magnoliopsida</taxon>
        <taxon>eudicotyledons</taxon>
        <taxon>Gunneridae</taxon>
        <taxon>Pentapetalae</taxon>
        <taxon>rosids</taxon>
        <taxon>malvids</taxon>
        <taxon>Malvales</taxon>
        <taxon>Malvaceae</taxon>
        <taxon>Malvoideae</taxon>
        <taxon>Gossypium</taxon>
    </lineage>
</organism>
<proteinExistence type="predicted"/>
<protein>
    <submittedName>
        <fullName evidence="1">Uncharacterized protein</fullName>
    </submittedName>
</protein>
<keyword evidence="2" id="KW-1185">Reference proteome</keyword>
<evidence type="ECO:0000313" key="1">
    <source>
        <dbReference type="EMBL" id="MBA0731133.1"/>
    </source>
</evidence>
<name>A0A7J9B4F6_9ROSI</name>
<dbReference type="EMBL" id="JABEZV010448764">
    <property type="protein sequence ID" value="MBA0731133.1"/>
    <property type="molecule type" value="Genomic_DNA"/>
</dbReference>
<comment type="caution">
    <text evidence="1">The sequence shown here is derived from an EMBL/GenBank/DDBJ whole genome shotgun (WGS) entry which is preliminary data.</text>
</comment>
<dbReference type="AlphaFoldDB" id="A0A7J9B4F6"/>
<evidence type="ECO:0000313" key="2">
    <source>
        <dbReference type="Proteomes" id="UP000593574"/>
    </source>
</evidence>
<sequence length="64" mass="7372">MGFGDVCIEGNALTVLKRIKKSEIDILVIGNIIIEIMDRVTRSIYWVEDIPLDVEAIVIKEQRW</sequence>
<dbReference type="Proteomes" id="UP000593574">
    <property type="component" value="Unassembled WGS sequence"/>
</dbReference>
<gene>
    <name evidence="1" type="ORF">Golax_025894</name>
</gene>